<organism evidence="2 3">
    <name type="scientific">Nadsonia fulvescens var. elongata DSM 6958</name>
    <dbReference type="NCBI Taxonomy" id="857566"/>
    <lineage>
        <taxon>Eukaryota</taxon>
        <taxon>Fungi</taxon>
        <taxon>Dikarya</taxon>
        <taxon>Ascomycota</taxon>
        <taxon>Saccharomycotina</taxon>
        <taxon>Dipodascomycetes</taxon>
        <taxon>Dipodascales</taxon>
        <taxon>Dipodascales incertae sedis</taxon>
        <taxon>Nadsonia</taxon>
    </lineage>
</organism>
<name>A0A1E3PUC9_9ASCO</name>
<dbReference type="EMBL" id="KV454406">
    <property type="protein sequence ID" value="ODQ68562.1"/>
    <property type="molecule type" value="Genomic_DNA"/>
</dbReference>
<dbReference type="PANTHER" id="PTHR12448">
    <property type="entry name" value="ATP SYNTHASE EPSILON CHAIN, MITOCHONDRIAL"/>
    <property type="match status" value="1"/>
</dbReference>
<protein>
    <submittedName>
        <fullName evidence="2">Mitochondrial ATP synthase epsilon chain domain-containing protein</fullName>
    </submittedName>
</protein>
<accession>A0A1E3PUC9</accession>
<dbReference type="STRING" id="857566.A0A1E3PUC9"/>
<evidence type="ECO:0000313" key="2">
    <source>
        <dbReference type="EMBL" id="ODQ68562.1"/>
    </source>
</evidence>
<dbReference type="GO" id="GO:0005743">
    <property type="term" value="C:mitochondrial inner membrane"/>
    <property type="evidence" value="ECO:0007669"/>
    <property type="project" value="InterPro"/>
</dbReference>
<dbReference type="GO" id="GO:0042776">
    <property type="term" value="P:proton motive force-driven mitochondrial ATP synthesis"/>
    <property type="evidence" value="ECO:0007669"/>
    <property type="project" value="TreeGrafter"/>
</dbReference>
<dbReference type="Gene3D" id="1.10.1620.20">
    <property type="entry name" value="ATP synthase, F1 complex, epsilon subunit superfamily, mitochondrial"/>
    <property type="match status" value="1"/>
</dbReference>
<dbReference type="GO" id="GO:0045259">
    <property type="term" value="C:proton-transporting ATP synthase complex"/>
    <property type="evidence" value="ECO:0007669"/>
    <property type="project" value="InterPro"/>
</dbReference>
<dbReference type="CDD" id="cd12153">
    <property type="entry name" value="F1-ATPase_epsilon"/>
    <property type="match status" value="1"/>
</dbReference>
<dbReference type="Pfam" id="PF04627">
    <property type="entry name" value="ATP-synt_Eps"/>
    <property type="match status" value="1"/>
</dbReference>
<dbReference type="Proteomes" id="UP000095009">
    <property type="component" value="Unassembled WGS sequence"/>
</dbReference>
<dbReference type="OrthoDB" id="269124at2759"/>
<gene>
    <name evidence="2" type="ORF">NADFUDRAFT_49199</name>
</gene>
<proteinExistence type="inferred from homology"/>
<dbReference type="InterPro" id="IPR036742">
    <property type="entry name" value="ATP_synth_F1_esu_sf_mt"/>
</dbReference>
<dbReference type="GO" id="GO:0046933">
    <property type="term" value="F:proton-transporting ATP synthase activity, rotational mechanism"/>
    <property type="evidence" value="ECO:0007669"/>
    <property type="project" value="InterPro"/>
</dbReference>
<dbReference type="InterPro" id="IPR006721">
    <property type="entry name" value="ATP_synth_F1_esu_mt"/>
</dbReference>
<dbReference type="PANTHER" id="PTHR12448:SF0">
    <property type="entry name" value="ATP SYNTHASE SUBUNIT EPSILON, MITOCHONDRIAL"/>
    <property type="match status" value="1"/>
</dbReference>
<sequence length="62" mass="6781">MSAPAWKAAGYTYNQYAAIAARTLRKALKPENRAAAAARDVFETKAAKWVDGKQLEPKTLSL</sequence>
<keyword evidence="3" id="KW-1185">Reference proteome</keyword>
<evidence type="ECO:0000313" key="3">
    <source>
        <dbReference type="Proteomes" id="UP000095009"/>
    </source>
</evidence>
<dbReference type="AlphaFoldDB" id="A0A1E3PUC9"/>
<dbReference type="SUPFAM" id="SSF48690">
    <property type="entry name" value="Epsilon subunit of mitochondrial F1F0-ATP synthase"/>
    <property type="match status" value="1"/>
</dbReference>
<evidence type="ECO:0000256" key="1">
    <source>
        <dbReference type="ARBA" id="ARBA00009502"/>
    </source>
</evidence>
<comment type="similarity">
    <text evidence="1">Belongs to the eukaryotic ATPase epsilon family.</text>
</comment>
<reference evidence="2 3" key="1">
    <citation type="journal article" date="2016" name="Proc. Natl. Acad. Sci. U.S.A.">
        <title>Comparative genomics of biotechnologically important yeasts.</title>
        <authorList>
            <person name="Riley R."/>
            <person name="Haridas S."/>
            <person name="Wolfe K.H."/>
            <person name="Lopes M.R."/>
            <person name="Hittinger C.T."/>
            <person name="Goeker M."/>
            <person name="Salamov A.A."/>
            <person name="Wisecaver J.H."/>
            <person name="Long T.M."/>
            <person name="Calvey C.H."/>
            <person name="Aerts A.L."/>
            <person name="Barry K.W."/>
            <person name="Choi C."/>
            <person name="Clum A."/>
            <person name="Coughlan A.Y."/>
            <person name="Deshpande S."/>
            <person name="Douglass A.P."/>
            <person name="Hanson S.J."/>
            <person name="Klenk H.-P."/>
            <person name="LaButti K.M."/>
            <person name="Lapidus A."/>
            <person name="Lindquist E.A."/>
            <person name="Lipzen A.M."/>
            <person name="Meier-Kolthoff J.P."/>
            <person name="Ohm R.A."/>
            <person name="Otillar R.P."/>
            <person name="Pangilinan J.L."/>
            <person name="Peng Y."/>
            <person name="Rokas A."/>
            <person name="Rosa C.A."/>
            <person name="Scheuner C."/>
            <person name="Sibirny A.A."/>
            <person name="Slot J.C."/>
            <person name="Stielow J.B."/>
            <person name="Sun H."/>
            <person name="Kurtzman C.P."/>
            <person name="Blackwell M."/>
            <person name="Grigoriev I.V."/>
            <person name="Jeffries T.W."/>
        </authorList>
    </citation>
    <scope>NUCLEOTIDE SEQUENCE [LARGE SCALE GENOMIC DNA]</scope>
    <source>
        <strain evidence="2 3">DSM 6958</strain>
    </source>
</reference>